<keyword evidence="1" id="KW-0732">Signal</keyword>
<dbReference type="Gramene" id="ESQ50956">
    <property type="protein sequence ID" value="ESQ50956"/>
    <property type="gene ID" value="EUTSA_v10022965mg"/>
</dbReference>
<evidence type="ECO:0000313" key="2">
    <source>
        <dbReference type="EMBL" id="ESQ50956.1"/>
    </source>
</evidence>
<reference evidence="2 3" key="1">
    <citation type="journal article" date="2013" name="Front. Plant Sci.">
        <title>The Reference Genome of the Halophytic Plant Eutrema salsugineum.</title>
        <authorList>
            <person name="Yang R."/>
            <person name="Jarvis D.E."/>
            <person name="Chen H."/>
            <person name="Beilstein M.A."/>
            <person name="Grimwood J."/>
            <person name="Jenkins J."/>
            <person name="Shu S."/>
            <person name="Prochnik S."/>
            <person name="Xin M."/>
            <person name="Ma C."/>
            <person name="Schmutz J."/>
            <person name="Wing R.A."/>
            <person name="Mitchell-Olds T."/>
            <person name="Schumaker K.S."/>
            <person name="Wang X."/>
        </authorList>
    </citation>
    <scope>NUCLEOTIDE SEQUENCE [LARGE SCALE GENOMIC DNA]</scope>
</reference>
<organism evidence="2 3">
    <name type="scientific">Eutrema salsugineum</name>
    <name type="common">Saltwater cress</name>
    <name type="synonym">Sisymbrium salsugineum</name>
    <dbReference type="NCBI Taxonomy" id="72664"/>
    <lineage>
        <taxon>Eukaryota</taxon>
        <taxon>Viridiplantae</taxon>
        <taxon>Streptophyta</taxon>
        <taxon>Embryophyta</taxon>
        <taxon>Tracheophyta</taxon>
        <taxon>Spermatophyta</taxon>
        <taxon>Magnoliopsida</taxon>
        <taxon>eudicotyledons</taxon>
        <taxon>Gunneridae</taxon>
        <taxon>Pentapetalae</taxon>
        <taxon>rosids</taxon>
        <taxon>malvids</taxon>
        <taxon>Brassicales</taxon>
        <taxon>Brassicaceae</taxon>
        <taxon>Eutremeae</taxon>
        <taxon>Eutrema</taxon>
    </lineage>
</organism>
<proteinExistence type="predicted"/>
<sequence length="71" mass="7804">MKFSFVVFLAVTSVISIVTVPNVEAKHLLPIEAPQLVLDDEANSPQAVKPQVFICDPKCHVICTSRCFCIC</sequence>
<evidence type="ECO:0000313" key="3">
    <source>
        <dbReference type="Proteomes" id="UP000030689"/>
    </source>
</evidence>
<gene>
    <name evidence="2" type="ORF">EUTSA_v10022965mg</name>
</gene>
<dbReference type="EMBL" id="KI517392">
    <property type="protein sequence ID" value="ESQ50956.1"/>
    <property type="molecule type" value="Genomic_DNA"/>
</dbReference>
<feature type="chain" id="PRO_5004724066" evidence="1">
    <location>
        <begin position="26"/>
        <end position="71"/>
    </location>
</feature>
<evidence type="ECO:0000256" key="1">
    <source>
        <dbReference type="SAM" id="SignalP"/>
    </source>
</evidence>
<dbReference type="Proteomes" id="UP000030689">
    <property type="component" value="Unassembled WGS sequence"/>
</dbReference>
<dbReference type="OMA" id="PKCHVIC"/>
<keyword evidence="3" id="KW-1185">Reference proteome</keyword>
<protein>
    <submittedName>
        <fullName evidence="2">Uncharacterized protein</fullName>
    </submittedName>
</protein>
<name>V4NVU2_EUTSA</name>
<dbReference type="AlphaFoldDB" id="V4NVU2"/>
<accession>V4NVU2</accession>
<dbReference type="KEGG" id="eus:EUTSA_v10022965mg"/>
<feature type="signal peptide" evidence="1">
    <location>
        <begin position="1"/>
        <end position="25"/>
    </location>
</feature>